<dbReference type="EMBL" id="MU795660">
    <property type="protein sequence ID" value="KAJ3805187.1"/>
    <property type="molecule type" value="Genomic_DNA"/>
</dbReference>
<keyword evidence="2" id="KW-1185">Reference proteome</keyword>
<proteinExistence type="predicted"/>
<comment type="caution">
    <text evidence="1">The sequence shown here is derived from an EMBL/GenBank/DDBJ whole genome shotgun (WGS) entry which is preliminary data.</text>
</comment>
<sequence>MARTTPFHPHTTGTHWASIPAHTARDIIRFGPFSVLGYVSILLVTSRCPSALPIAGGTESLTVFTDDVPPSSDISHHPYPTRFEGLNLASELRSIWRRDTPTSACKNLTNPKLLPGWDKIAAYAEQQWGDEKHKIVTNDKNFPQYPALLCAPTTETVAVTYTGQPQCMTNNASSQGVLSGTSGSVSISVGQGYTVSSSFVLSSTTSAELFGSFTTMTTFPDITTVMQGFTTSATISNTQSDSLTETYNTMQTSTLVMVSQTGQECVATLADRTCILTGTGVLKLVGTGYVAFEYTKKVKGHYIRKSSCIYTFVPTLSYHP</sequence>
<organism evidence="1 2">
    <name type="scientific">Lentinula aff. lateritia</name>
    <dbReference type="NCBI Taxonomy" id="2804960"/>
    <lineage>
        <taxon>Eukaryota</taxon>
        <taxon>Fungi</taxon>
        <taxon>Dikarya</taxon>
        <taxon>Basidiomycota</taxon>
        <taxon>Agaricomycotina</taxon>
        <taxon>Agaricomycetes</taxon>
        <taxon>Agaricomycetidae</taxon>
        <taxon>Agaricales</taxon>
        <taxon>Marasmiineae</taxon>
        <taxon>Omphalotaceae</taxon>
        <taxon>Lentinula</taxon>
    </lineage>
</organism>
<gene>
    <name evidence="1" type="ORF">F5876DRAFT_82057</name>
</gene>
<evidence type="ECO:0000313" key="1">
    <source>
        <dbReference type="EMBL" id="KAJ3805187.1"/>
    </source>
</evidence>
<accession>A0ACC1TKF7</accession>
<name>A0ACC1TKF7_9AGAR</name>
<evidence type="ECO:0000313" key="2">
    <source>
        <dbReference type="Proteomes" id="UP001163835"/>
    </source>
</evidence>
<reference evidence="1" key="1">
    <citation type="submission" date="2022-09" db="EMBL/GenBank/DDBJ databases">
        <title>A Global Phylogenomic Analysis of the Shiitake Genus Lentinula.</title>
        <authorList>
            <consortium name="DOE Joint Genome Institute"/>
            <person name="Sierra-Patev S."/>
            <person name="Min B."/>
            <person name="Naranjo-Ortiz M."/>
            <person name="Looney B."/>
            <person name="Konkel Z."/>
            <person name="Slot J.C."/>
            <person name="Sakamoto Y."/>
            <person name="Steenwyk J.L."/>
            <person name="Rokas A."/>
            <person name="Carro J."/>
            <person name="Camarero S."/>
            <person name="Ferreira P."/>
            <person name="Molpeceres G."/>
            <person name="Ruiz-Duenas F.J."/>
            <person name="Serrano A."/>
            <person name="Henrissat B."/>
            <person name="Drula E."/>
            <person name="Hughes K.W."/>
            <person name="Mata J.L."/>
            <person name="Ishikawa N.K."/>
            <person name="Vargas-Isla R."/>
            <person name="Ushijima S."/>
            <person name="Smith C.A."/>
            <person name="Ahrendt S."/>
            <person name="Andreopoulos W."/>
            <person name="He G."/>
            <person name="Labutti K."/>
            <person name="Lipzen A."/>
            <person name="Ng V."/>
            <person name="Riley R."/>
            <person name="Sandor L."/>
            <person name="Barry K."/>
            <person name="Martinez A.T."/>
            <person name="Xiao Y."/>
            <person name="Gibbons J.G."/>
            <person name="Terashima K."/>
            <person name="Grigoriev I.V."/>
            <person name="Hibbett D.S."/>
        </authorList>
    </citation>
    <scope>NUCLEOTIDE SEQUENCE</scope>
    <source>
        <strain evidence="1">TMI1499</strain>
    </source>
</reference>
<protein>
    <submittedName>
        <fullName evidence="1">Uncharacterized protein</fullName>
    </submittedName>
</protein>
<dbReference type="Proteomes" id="UP001163835">
    <property type="component" value="Unassembled WGS sequence"/>
</dbReference>